<dbReference type="STRING" id="42249.A0A317SL51"/>
<dbReference type="InterPro" id="IPR050186">
    <property type="entry name" value="TPT_transporter"/>
</dbReference>
<feature type="transmembrane region" description="Helical" evidence="9">
    <location>
        <begin position="396"/>
        <end position="418"/>
    </location>
</feature>
<evidence type="ECO:0000256" key="7">
    <source>
        <dbReference type="ARBA" id="ARBA00023136"/>
    </source>
</evidence>
<feature type="transmembrane region" description="Helical" evidence="9">
    <location>
        <begin position="210"/>
        <end position="235"/>
    </location>
</feature>
<feature type="transmembrane region" description="Helical" evidence="9">
    <location>
        <begin position="498"/>
        <end position="516"/>
    </location>
</feature>
<comment type="function">
    <text evidence="1">Involved in the import of GDP-mannose from the cytoplasm into the Golgi lumen.</text>
</comment>
<evidence type="ECO:0000256" key="2">
    <source>
        <dbReference type="ARBA" id="ARBA00004477"/>
    </source>
</evidence>
<feature type="region of interest" description="Disordered" evidence="8">
    <location>
        <begin position="1"/>
        <end position="46"/>
    </location>
</feature>
<evidence type="ECO:0000259" key="10">
    <source>
        <dbReference type="Pfam" id="PF03151"/>
    </source>
</evidence>
<keyword evidence="5 9" id="KW-0812">Transmembrane</keyword>
<accession>A0A317SL51</accession>
<dbReference type="PANTHER" id="PTHR11132">
    <property type="entry name" value="SOLUTE CARRIER FAMILY 35"/>
    <property type="match status" value="1"/>
</dbReference>
<comment type="caution">
    <text evidence="11">The sequence shown here is derived from an EMBL/GenBank/DDBJ whole genome shotgun (WGS) entry which is preliminary data.</text>
</comment>
<organism evidence="11 12">
    <name type="scientific">Tuber magnatum</name>
    <name type="common">white Piedmont truffle</name>
    <dbReference type="NCBI Taxonomy" id="42249"/>
    <lineage>
        <taxon>Eukaryota</taxon>
        <taxon>Fungi</taxon>
        <taxon>Dikarya</taxon>
        <taxon>Ascomycota</taxon>
        <taxon>Pezizomycotina</taxon>
        <taxon>Pezizomycetes</taxon>
        <taxon>Pezizales</taxon>
        <taxon>Tuberaceae</taxon>
        <taxon>Tuber</taxon>
    </lineage>
</organism>
<dbReference type="EMBL" id="PYWC01000051">
    <property type="protein sequence ID" value="PWW75154.1"/>
    <property type="molecule type" value="Genomic_DNA"/>
</dbReference>
<dbReference type="GO" id="GO:0005789">
    <property type="term" value="C:endoplasmic reticulum membrane"/>
    <property type="evidence" value="ECO:0007669"/>
    <property type="project" value="UniProtKB-SubCell"/>
</dbReference>
<evidence type="ECO:0000313" key="12">
    <source>
        <dbReference type="Proteomes" id="UP000246991"/>
    </source>
</evidence>
<dbReference type="Pfam" id="PF03151">
    <property type="entry name" value="TPT"/>
    <property type="match status" value="1"/>
</dbReference>
<evidence type="ECO:0000256" key="5">
    <source>
        <dbReference type="ARBA" id="ARBA00022692"/>
    </source>
</evidence>
<evidence type="ECO:0000256" key="8">
    <source>
        <dbReference type="SAM" id="MobiDB-lite"/>
    </source>
</evidence>
<dbReference type="InterPro" id="IPR004853">
    <property type="entry name" value="Sugar_P_trans_dom"/>
</dbReference>
<keyword evidence="6 9" id="KW-1133">Transmembrane helix</keyword>
<evidence type="ECO:0000256" key="1">
    <source>
        <dbReference type="ARBA" id="ARBA00003420"/>
    </source>
</evidence>
<protein>
    <submittedName>
        <fullName evidence="11">TPT-domain-containing protein</fullName>
    </submittedName>
</protein>
<feature type="region of interest" description="Disordered" evidence="8">
    <location>
        <begin position="60"/>
        <end position="99"/>
    </location>
</feature>
<feature type="transmembrane region" description="Helical" evidence="9">
    <location>
        <begin position="438"/>
        <end position="457"/>
    </location>
</feature>
<reference evidence="11 12" key="1">
    <citation type="submission" date="2018-03" db="EMBL/GenBank/DDBJ databases">
        <title>Genomes of Pezizomycetes fungi and the evolution of truffles.</title>
        <authorList>
            <person name="Murat C."/>
            <person name="Payen T."/>
            <person name="Noel B."/>
            <person name="Kuo A."/>
            <person name="Martin F.M."/>
        </authorList>
    </citation>
    <scope>NUCLEOTIDE SEQUENCE [LARGE SCALE GENOMIC DNA]</scope>
    <source>
        <strain evidence="11">091103-1</strain>
    </source>
</reference>
<feature type="transmembrane region" description="Helical" evidence="9">
    <location>
        <begin position="364"/>
        <end position="384"/>
    </location>
</feature>
<comment type="subcellular location">
    <subcellularLocation>
        <location evidence="2">Endoplasmic reticulum membrane</location>
        <topology evidence="2">Multi-pass membrane protein</topology>
    </subcellularLocation>
</comment>
<dbReference type="OrthoDB" id="18894at2759"/>
<dbReference type="AlphaFoldDB" id="A0A317SL51"/>
<evidence type="ECO:0000256" key="3">
    <source>
        <dbReference type="ARBA" id="ARBA00010425"/>
    </source>
</evidence>
<evidence type="ECO:0000256" key="4">
    <source>
        <dbReference type="ARBA" id="ARBA00011182"/>
    </source>
</evidence>
<feature type="compositionally biased region" description="Acidic residues" evidence="8">
    <location>
        <begin position="540"/>
        <end position="550"/>
    </location>
</feature>
<comment type="subunit">
    <text evidence="4">Homooligomer.</text>
</comment>
<evidence type="ECO:0000256" key="9">
    <source>
        <dbReference type="SAM" id="Phobius"/>
    </source>
</evidence>
<comment type="similarity">
    <text evidence="3">Belongs to the TPT transporter family. SLC35D subfamily.</text>
</comment>
<dbReference type="Proteomes" id="UP000246991">
    <property type="component" value="Unassembled WGS sequence"/>
</dbReference>
<feature type="transmembrane region" description="Helical" evidence="9">
    <location>
        <begin position="340"/>
        <end position="358"/>
    </location>
</feature>
<evidence type="ECO:0000313" key="11">
    <source>
        <dbReference type="EMBL" id="PWW75154.1"/>
    </source>
</evidence>
<sequence length="597" mass="65095">MTFPAPTIPYPLSSDLSDDSEAPYPIQKPSFGNKVCPPAPSPMVSPAVVDDGALEYQQQSARRAAEGLRRQQNPEARLSHDLEGFSFSEAEDEAGPGLEIDSESEDLEMGYYANVGEEVTWRNGDEEERVKTRNRRRLSLHGEVGPSLGDRLIMADGDRPVVSKEEKRIADVKVIRSLAINVILIGLWYLFSLLISIYNKWMFDPKHLDFKFPLFTTCTHMVVQFSLASLVLFAFPKLRPVGFFGRVASPDPQSEDPGMDHFMGAGNSVEERKKQQAGIMTKWFYATRVGPCGAATGLDIGLGNMSMKFISLAFYTMCKSSALAFVMIFAFIFRLEKITWKLVGVITVMTIGVVMMVAGETTFVPIGFFLVIMSSALSGLRWSLTQILLLRNPATSNPFSSIFFLAPIMFISILAIAIPVEGFVPLSERLAELAAQKGAVNTTAILLFPGAIAFLMVSSEFALLQRTSVVTLSICGIFKEVVTISAATIVFGDPLTPINISGLCVTILSIAAYNYIKIKRMRREAREGTVGAAAYVPVGGDDEEDEDEGLEERAKSTSMDGGVLGNTEIQVGESALSPRFPGPSTSHLGGSGQDRLL</sequence>
<keyword evidence="12" id="KW-1185">Reference proteome</keyword>
<feature type="domain" description="Sugar phosphate transporter" evidence="10">
    <location>
        <begin position="183"/>
        <end position="514"/>
    </location>
</feature>
<keyword evidence="7 9" id="KW-0472">Membrane</keyword>
<feature type="transmembrane region" description="Helical" evidence="9">
    <location>
        <begin position="312"/>
        <end position="333"/>
    </location>
</feature>
<name>A0A317SL51_9PEZI</name>
<evidence type="ECO:0000256" key="6">
    <source>
        <dbReference type="ARBA" id="ARBA00022989"/>
    </source>
</evidence>
<feature type="region of interest" description="Disordered" evidence="8">
    <location>
        <begin position="536"/>
        <end position="597"/>
    </location>
</feature>
<feature type="transmembrane region" description="Helical" evidence="9">
    <location>
        <begin position="178"/>
        <end position="198"/>
    </location>
</feature>
<feature type="transmembrane region" description="Helical" evidence="9">
    <location>
        <begin position="469"/>
        <end position="492"/>
    </location>
</feature>
<proteinExistence type="inferred from homology"/>
<feature type="compositionally biased region" description="Acidic residues" evidence="8">
    <location>
        <begin position="89"/>
        <end position="99"/>
    </location>
</feature>
<gene>
    <name evidence="11" type="ORF">C7212DRAFT_198908</name>
</gene>